<name>A0A6J5D2V8_9BURK</name>
<dbReference type="Proteomes" id="UP000494363">
    <property type="component" value="Unassembled WGS sequence"/>
</dbReference>
<protein>
    <submittedName>
        <fullName evidence="1">Uncharacterized protein</fullName>
    </submittedName>
</protein>
<evidence type="ECO:0000313" key="1">
    <source>
        <dbReference type="EMBL" id="CAB3747365.1"/>
    </source>
</evidence>
<evidence type="ECO:0000313" key="2">
    <source>
        <dbReference type="Proteomes" id="UP000494363"/>
    </source>
</evidence>
<dbReference type="EMBL" id="CADIKH010000002">
    <property type="protein sequence ID" value="CAB3747365.1"/>
    <property type="molecule type" value="Genomic_DNA"/>
</dbReference>
<keyword evidence="2" id="KW-1185">Reference proteome</keyword>
<dbReference type="AlphaFoldDB" id="A0A6J5D2V8"/>
<organism evidence="1 2">
    <name type="scientific">Paraburkholderia humisilvae</name>
    <dbReference type="NCBI Taxonomy" id="627669"/>
    <lineage>
        <taxon>Bacteria</taxon>
        <taxon>Pseudomonadati</taxon>
        <taxon>Pseudomonadota</taxon>
        <taxon>Betaproteobacteria</taxon>
        <taxon>Burkholderiales</taxon>
        <taxon>Burkholderiaceae</taxon>
        <taxon>Paraburkholderia</taxon>
    </lineage>
</organism>
<proteinExistence type="predicted"/>
<dbReference type="RefSeq" id="WP_175224689.1">
    <property type="nucleotide sequence ID" value="NZ_CADIKH010000002.1"/>
</dbReference>
<sequence>MTINPSPQPAPHLEQHDARVELLERIVDSALIAGHRHVEQFARLAALARAIANEHISSEDRTTLIGVVENIARHAELDATLDVEFFGGVRAGQVIGRLVRMAGRRGAVQDTCAGAASDANVTKH</sequence>
<reference evidence="1 2" key="1">
    <citation type="submission" date="2020-04" db="EMBL/GenBank/DDBJ databases">
        <authorList>
            <person name="De Canck E."/>
        </authorList>
    </citation>
    <scope>NUCLEOTIDE SEQUENCE [LARGE SCALE GENOMIC DNA]</scope>
    <source>
        <strain evidence="1 2">LMG 29542</strain>
    </source>
</reference>
<gene>
    <name evidence="1" type="ORF">LMG29542_00426</name>
</gene>
<accession>A0A6J5D2V8</accession>